<dbReference type="GO" id="GO:0007165">
    <property type="term" value="P:signal transduction"/>
    <property type="evidence" value="ECO:0007669"/>
    <property type="project" value="InterPro"/>
</dbReference>
<dbReference type="GeneTree" id="ENSGT00940000153904"/>
<reference evidence="4" key="3">
    <citation type="submission" date="2025-09" db="UniProtKB">
        <authorList>
            <consortium name="Ensembl"/>
        </authorList>
    </citation>
    <scope>IDENTIFICATION</scope>
</reference>
<dbReference type="AlphaFoldDB" id="A0A4W5JYF2"/>
<dbReference type="InterPro" id="IPR000198">
    <property type="entry name" value="RhoGAP_dom"/>
</dbReference>
<accession>A0A4W5JYF2</accession>
<organism evidence="4 5">
    <name type="scientific">Hucho hucho</name>
    <name type="common">huchen</name>
    <dbReference type="NCBI Taxonomy" id="62062"/>
    <lineage>
        <taxon>Eukaryota</taxon>
        <taxon>Metazoa</taxon>
        <taxon>Chordata</taxon>
        <taxon>Craniata</taxon>
        <taxon>Vertebrata</taxon>
        <taxon>Euteleostomi</taxon>
        <taxon>Actinopterygii</taxon>
        <taxon>Neopterygii</taxon>
        <taxon>Teleostei</taxon>
        <taxon>Protacanthopterygii</taxon>
        <taxon>Salmoniformes</taxon>
        <taxon>Salmonidae</taxon>
        <taxon>Salmoninae</taxon>
        <taxon>Hucho</taxon>
    </lineage>
</organism>
<dbReference type="InterPro" id="IPR008936">
    <property type="entry name" value="Rho_GTPase_activation_prot"/>
</dbReference>
<dbReference type="SMART" id="SM00324">
    <property type="entry name" value="RhoGAP"/>
    <property type="match status" value="1"/>
</dbReference>
<dbReference type="Proteomes" id="UP000314982">
    <property type="component" value="Unassembled WGS sequence"/>
</dbReference>
<evidence type="ECO:0000256" key="2">
    <source>
        <dbReference type="SAM" id="MobiDB-lite"/>
    </source>
</evidence>
<sequence length="570" mass="62483">MYEIVSPSLSPSLSIPFSFPPSIPIFHFPLSLPSSLFLHPSLSPSFSSPSSLHPSFFLPSIPSLLPSVPSLPPFISPTETAAKAFGITLSQAIANDRAYKQRQDALKESRRDCLDLEASVLMFRAEKRQLSDGNKPLCSTASSPFSGSTASSSSSSSVLELHSNPLSPRFLDNTARVQRRGGLSVDCISDLVESQSRLLEALQLSHPAELELKKTAAGAGGRTQTKLSLNPIYKQVPRVVERCCCHIERHGLQTVGIFRVGSSIKRVRQLREDFDMGTDVCLEEEHSVHDVAALLKEFLRDMPDPLLPRELYSAFLHANLLQGTDQFLYLQLLLYLLPACNCDTLLRLLTLLHTVQSHAQDTTGPQDQVFLGNKMTATNLAVIFGPNLLQGERGGGDREMSPHAMGIEDSTAIINVTLQLIQNYKRLFTVPRVCVCVGGGGLCGHPPTYLDHLLRCAFCSNVILSKSIGQMRPFHSNHNLLSLAQPSSSSRVHPEDSYQAQEQRAPLGEDLSFTLGAASCSSLGGQGDNSVWVRQTPQEEREKPSPSHSSYFWDFFTGKGSGSETMDYFN</sequence>
<dbReference type="GO" id="GO:0005856">
    <property type="term" value="C:cytoskeleton"/>
    <property type="evidence" value="ECO:0007669"/>
    <property type="project" value="UniProtKB-ARBA"/>
</dbReference>
<dbReference type="PROSITE" id="PS50238">
    <property type="entry name" value="RHOGAP"/>
    <property type="match status" value="1"/>
</dbReference>
<keyword evidence="1" id="KW-0343">GTPase activation</keyword>
<evidence type="ECO:0000256" key="1">
    <source>
        <dbReference type="ARBA" id="ARBA00022468"/>
    </source>
</evidence>
<evidence type="ECO:0000259" key="3">
    <source>
        <dbReference type="PROSITE" id="PS50238"/>
    </source>
</evidence>
<dbReference type="Gene3D" id="1.10.555.10">
    <property type="entry name" value="Rho GTPase activation protein"/>
    <property type="match status" value="1"/>
</dbReference>
<reference evidence="5" key="1">
    <citation type="submission" date="2018-06" db="EMBL/GenBank/DDBJ databases">
        <title>Genome assembly of Danube salmon.</title>
        <authorList>
            <person name="Macqueen D.J."/>
            <person name="Gundappa M.K."/>
        </authorList>
    </citation>
    <scope>NUCLEOTIDE SEQUENCE [LARGE SCALE GENOMIC DNA]</scope>
</reference>
<dbReference type="Ensembl" id="ENSHHUT00000004908.1">
    <property type="protein sequence ID" value="ENSHHUP00000004746.1"/>
    <property type="gene ID" value="ENSHHUG00000002940.1"/>
</dbReference>
<dbReference type="PANTHER" id="PTHR12635">
    <property type="entry name" value="RHO-GTPASE-ACTIVATING PROTEIN 6 FAMILY MEMBER"/>
    <property type="match status" value="1"/>
</dbReference>
<dbReference type="FunFam" id="1.10.555.10:FF:000017">
    <property type="entry name" value="Rho GTPase activating protein 6"/>
    <property type="match status" value="1"/>
</dbReference>
<dbReference type="Pfam" id="PF00620">
    <property type="entry name" value="RhoGAP"/>
    <property type="match status" value="1"/>
</dbReference>
<feature type="region of interest" description="Disordered" evidence="2">
    <location>
        <begin position="525"/>
        <end position="548"/>
    </location>
</feature>
<reference evidence="4" key="2">
    <citation type="submission" date="2025-08" db="UniProtKB">
        <authorList>
            <consortium name="Ensembl"/>
        </authorList>
    </citation>
    <scope>IDENTIFICATION</scope>
</reference>
<dbReference type="STRING" id="62062.ENSHHUP00000004746"/>
<dbReference type="PANTHER" id="PTHR12635:SF13">
    <property type="entry name" value="RHO GTPASE-ACTIVATING PROTEIN 6"/>
    <property type="match status" value="1"/>
</dbReference>
<dbReference type="GO" id="GO:1902533">
    <property type="term" value="P:positive regulation of intracellular signal transduction"/>
    <property type="evidence" value="ECO:0007669"/>
    <property type="project" value="UniProtKB-ARBA"/>
</dbReference>
<keyword evidence="5" id="KW-1185">Reference proteome</keyword>
<name>A0A4W5JYF2_9TELE</name>
<dbReference type="SUPFAM" id="SSF48350">
    <property type="entry name" value="GTPase activation domain, GAP"/>
    <property type="match status" value="1"/>
</dbReference>
<proteinExistence type="predicted"/>
<feature type="domain" description="Rho-GAP" evidence="3">
    <location>
        <begin position="227"/>
        <end position="428"/>
    </location>
</feature>
<feature type="compositionally biased region" description="Polar residues" evidence="2">
    <location>
        <begin position="525"/>
        <end position="536"/>
    </location>
</feature>
<dbReference type="InterPro" id="IPR037863">
    <property type="entry name" value="RHOGAP6/36"/>
</dbReference>
<dbReference type="GO" id="GO:0005096">
    <property type="term" value="F:GTPase activator activity"/>
    <property type="evidence" value="ECO:0007669"/>
    <property type="project" value="UniProtKB-KW"/>
</dbReference>
<evidence type="ECO:0000313" key="4">
    <source>
        <dbReference type="Ensembl" id="ENSHHUP00000004746.1"/>
    </source>
</evidence>
<evidence type="ECO:0000313" key="5">
    <source>
        <dbReference type="Proteomes" id="UP000314982"/>
    </source>
</evidence>
<protein>
    <submittedName>
        <fullName evidence="4">Rho GTPase activating protein 36</fullName>
    </submittedName>
</protein>